<keyword evidence="2" id="KW-0479">Metal-binding</keyword>
<dbReference type="Proteomes" id="UP001516023">
    <property type="component" value="Unassembled WGS sequence"/>
</dbReference>
<dbReference type="PROSITE" id="PS51471">
    <property type="entry name" value="FE2OG_OXY"/>
    <property type="match status" value="1"/>
</dbReference>
<dbReference type="InterPro" id="IPR045054">
    <property type="entry name" value="P4HA-like"/>
</dbReference>
<dbReference type="GO" id="GO:0051213">
    <property type="term" value="F:dioxygenase activity"/>
    <property type="evidence" value="ECO:0007669"/>
    <property type="project" value="UniProtKB-KW"/>
</dbReference>
<comment type="caution">
    <text evidence="7">The sequence shown here is derived from an EMBL/GenBank/DDBJ whole genome shotgun (WGS) entry which is preliminary data.</text>
</comment>
<dbReference type="PANTHER" id="PTHR10869:SF241">
    <property type="entry name" value="FE2OG DIOXYGENASE DOMAIN-CONTAINING PROTEIN"/>
    <property type="match status" value="1"/>
</dbReference>
<feature type="domain" description="Fe2OG dioxygenase" evidence="6">
    <location>
        <begin position="133"/>
        <end position="233"/>
    </location>
</feature>
<dbReference type="InterPro" id="IPR005123">
    <property type="entry name" value="Oxoglu/Fe-dep_dioxygenase_dom"/>
</dbReference>
<dbReference type="EMBL" id="JABMIG020000038">
    <property type="protein sequence ID" value="KAL3799543.1"/>
    <property type="molecule type" value="Genomic_DNA"/>
</dbReference>
<comment type="cofactor">
    <cofactor evidence="1">
        <name>L-ascorbate</name>
        <dbReference type="ChEBI" id="CHEBI:38290"/>
    </cofactor>
</comment>
<dbReference type="InterPro" id="IPR044862">
    <property type="entry name" value="Pro_4_hyd_alph_FE2OG_OXY"/>
</dbReference>
<sequence length="260" mass="29066">MSPITFRKRQSSALKSLSVQDLSSDLIPVTGKTSFAIVIHNLLSPDECSSLIRRAEDEGFDHALIHGPDGKEVLNQTVRNCGRCIIDDEQLSNTIYQRIRDAVRGTVWEKKMQTFTLRKHHDGDSLTASAVGLNERMRFLKYEPGQFFAPHHDIRYVRGPEFGPRAGETSYVTVHIYLNDKVKGGSTRFLCGTRYYDVNPKVGSVLIFDHDLLHEGSKVTSGVKYSVRTDIMYRNPAFVEDKGVLDTPSTIGSDDGSDVA</sequence>
<dbReference type="PANTHER" id="PTHR10869">
    <property type="entry name" value="PROLYL 4-HYDROXYLASE ALPHA SUBUNIT"/>
    <property type="match status" value="1"/>
</dbReference>
<evidence type="ECO:0000256" key="4">
    <source>
        <dbReference type="ARBA" id="ARBA00023002"/>
    </source>
</evidence>
<keyword evidence="5" id="KW-0408">Iron</keyword>
<dbReference type="SMART" id="SM00702">
    <property type="entry name" value="P4Hc"/>
    <property type="match status" value="1"/>
</dbReference>
<dbReference type="Pfam" id="PF13640">
    <property type="entry name" value="2OG-FeII_Oxy_3"/>
    <property type="match status" value="1"/>
</dbReference>
<organism evidence="7 8">
    <name type="scientific">Cyclotella cryptica</name>
    <dbReference type="NCBI Taxonomy" id="29204"/>
    <lineage>
        <taxon>Eukaryota</taxon>
        <taxon>Sar</taxon>
        <taxon>Stramenopiles</taxon>
        <taxon>Ochrophyta</taxon>
        <taxon>Bacillariophyta</taxon>
        <taxon>Coscinodiscophyceae</taxon>
        <taxon>Thalassiosirophycidae</taxon>
        <taxon>Stephanodiscales</taxon>
        <taxon>Stephanodiscaceae</taxon>
        <taxon>Cyclotella</taxon>
    </lineage>
</organism>
<name>A0ABD3QI10_9STRA</name>
<evidence type="ECO:0000256" key="1">
    <source>
        <dbReference type="ARBA" id="ARBA00001961"/>
    </source>
</evidence>
<gene>
    <name evidence="7" type="ORF">HJC23_008670</name>
</gene>
<accession>A0ABD3QI10</accession>
<protein>
    <recommendedName>
        <fullName evidence="6">Fe2OG dioxygenase domain-containing protein</fullName>
    </recommendedName>
</protein>
<dbReference type="InterPro" id="IPR006620">
    <property type="entry name" value="Pro_4_hyd_alph"/>
</dbReference>
<dbReference type="GO" id="GO:0046872">
    <property type="term" value="F:metal ion binding"/>
    <property type="evidence" value="ECO:0007669"/>
    <property type="project" value="UniProtKB-KW"/>
</dbReference>
<evidence type="ECO:0000313" key="7">
    <source>
        <dbReference type="EMBL" id="KAL3799543.1"/>
    </source>
</evidence>
<keyword evidence="8" id="KW-1185">Reference proteome</keyword>
<keyword evidence="3" id="KW-0223">Dioxygenase</keyword>
<dbReference type="Gene3D" id="2.60.120.620">
    <property type="entry name" value="q2cbj1_9rhob like domain"/>
    <property type="match status" value="1"/>
</dbReference>
<evidence type="ECO:0000256" key="3">
    <source>
        <dbReference type="ARBA" id="ARBA00022964"/>
    </source>
</evidence>
<evidence type="ECO:0000256" key="5">
    <source>
        <dbReference type="ARBA" id="ARBA00023004"/>
    </source>
</evidence>
<evidence type="ECO:0000313" key="8">
    <source>
        <dbReference type="Proteomes" id="UP001516023"/>
    </source>
</evidence>
<reference evidence="7 8" key="1">
    <citation type="journal article" date="2020" name="G3 (Bethesda)">
        <title>Improved Reference Genome for Cyclotella cryptica CCMP332, a Model for Cell Wall Morphogenesis, Salinity Adaptation, and Lipid Production in Diatoms (Bacillariophyta).</title>
        <authorList>
            <person name="Roberts W.R."/>
            <person name="Downey K.M."/>
            <person name="Ruck E.C."/>
            <person name="Traller J.C."/>
            <person name="Alverson A.J."/>
        </authorList>
    </citation>
    <scope>NUCLEOTIDE SEQUENCE [LARGE SCALE GENOMIC DNA]</scope>
    <source>
        <strain evidence="7 8">CCMP332</strain>
    </source>
</reference>
<dbReference type="SUPFAM" id="SSF51197">
    <property type="entry name" value="Clavaminate synthase-like"/>
    <property type="match status" value="1"/>
</dbReference>
<dbReference type="AlphaFoldDB" id="A0ABD3QI10"/>
<proteinExistence type="predicted"/>
<evidence type="ECO:0000259" key="6">
    <source>
        <dbReference type="PROSITE" id="PS51471"/>
    </source>
</evidence>
<evidence type="ECO:0000256" key="2">
    <source>
        <dbReference type="ARBA" id="ARBA00022723"/>
    </source>
</evidence>
<keyword evidence="4" id="KW-0560">Oxidoreductase</keyword>